<dbReference type="PIRSF" id="PIRSF000915">
    <property type="entry name" value="PGP-type_phosphatase"/>
    <property type="match status" value="1"/>
</dbReference>
<reference evidence="1 2" key="1">
    <citation type="submission" date="2020-07" db="EMBL/GenBank/DDBJ databases">
        <title>Gai3-2, isolated from salt lake.</title>
        <authorList>
            <person name="Cui H."/>
            <person name="Shi X."/>
        </authorList>
    </citation>
    <scope>NUCLEOTIDE SEQUENCE [LARGE SCALE GENOMIC DNA]</scope>
    <source>
        <strain evidence="1 2">Gai3-2</strain>
    </source>
</reference>
<dbReference type="SUPFAM" id="SSF56784">
    <property type="entry name" value="HAD-like"/>
    <property type="match status" value="1"/>
</dbReference>
<dbReference type="GO" id="GO:0016791">
    <property type="term" value="F:phosphatase activity"/>
    <property type="evidence" value="ECO:0007669"/>
    <property type="project" value="TreeGrafter"/>
</dbReference>
<accession>A0A7D5GG03</accession>
<dbReference type="InterPro" id="IPR006357">
    <property type="entry name" value="HAD-SF_hydro_IIA"/>
</dbReference>
<dbReference type="PANTHER" id="PTHR19288:SF46">
    <property type="entry name" value="HALOACID DEHALOGENASE-LIKE HYDROLASE DOMAIN-CONTAINING PROTEIN 2"/>
    <property type="match status" value="1"/>
</dbReference>
<keyword evidence="2" id="KW-1185">Reference proteome</keyword>
<protein>
    <submittedName>
        <fullName evidence="1">HAD-IIA family hydrolase</fullName>
    </submittedName>
</protein>
<organism evidence="1 2">
    <name type="scientific">Halorarum halophilum</name>
    <dbReference type="NCBI Taxonomy" id="2743090"/>
    <lineage>
        <taxon>Archaea</taxon>
        <taxon>Methanobacteriati</taxon>
        <taxon>Methanobacteriota</taxon>
        <taxon>Stenosarchaea group</taxon>
        <taxon>Halobacteria</taxon>
        <taxon>Halobacteriales</taxon>
        <taxon>Haloferacaceae</taxon>
        <taxon>Halorarum</taxon>
    </lineage>
</organism>
<dbReference type="RefSeq" id="WP_179169705.1">
    <property type="nucleotide sequence ID" value="NZ_CP058529.1"/>
</dbReference>
<dbReference type="NCBIfam" id="TIGR01460">
    <property type="entry name" value="HAD-SF-IIA"/>
    <property type="match status" value="1"/>
</dbReference>
<evidence type="ECO:0000313" key="1">
    <source>
        <dbReference type="EMBL" id="QLG28130.1"/>
    </source>
</evidence>
<dbReference type="Pfam" id="PF13242">
    <property type="entry name" value="Hydrolase_like"/>
    <property type="match status" value="1"/>
</dbReference>
<dbReference type="OrthoDB" id="25155at2157"/>
<dbReference type="Proteomes" id="UP000509750">
    <property type="component" value="Chromosome"/>
</dbReference>
<dbReference type="PANTHER" id="PTHR19288">
    <property type="entry name" value="4-NITROPHENYLPHOSPHATASE-RELATED"/>
    <property type="match status" value="1"/>
</dbReference>
<dbReference type="InterPro" id="IPR036412">
    <property type="entry name" value="HAD-like_sf"/>
</dbReference>
<dbReference type="GO" id="GO:0005737">
    <property type="term" value="C:cytoplasm"/>
    <property type="evidence" value="ECO:0007669"/>
    <property type="project" value="TreeGrafter"/>
</dbReference>
<evidence type="ECO:0000313" key="2">
    <source>
        <dbReference type="Proteomes" id="UP000509750"/>
    </source>
</evidence>
<dbReference type="EMBL" id="CP058529">
    <property type="protein sequence ID" value="QLG28130.1"/>
    <property type="molecule type" value="Genomic_DNA"/>
</dbReference>
<dbReference type="GeneID" id="56029459"/>
<dbReference type="InterPro" id="IPR023214">
    <property type="entry name" value="HAD_sf"/>
</dbReference>
<proteinExistence type="predicted"/>
<dbReference type="AlphaFoldDB" id="A0A7D5GG03"/>
<keyword evidence="1" id="KW-0378">Hydrolase</keyword>
<dbReference type="Pfam" id="PF13344">
    <property type="entry name" value="Hydrolase_6"/>
    <property type="match status" value="1"/>
</dbReference>
<gene>
    <name evidence="1" type="ORF">HUG10_11460</name>
</gene>
<dbReference type="Gene3D" id="3.40.50.1000">
    <property type="entry name" value="HAD superfamily/HAD-like"/>
    <property type="match status" value="2"/>
</dbReference>
<name>A0A7D5GG03_9EURY</name>
<sequence>MTDIEGAILDLDGTVYRGDALIPGVEAAIAALRERDVDVLFFSNKAIERPAAYREKLAGLGVPVDDDRIVTSATVTAAYLREHHPGESVFLVGEAPLAEELSEAGVPVGPPAEAAVVVASMDRTFDYEVLTDAMVALEDADAFYATNPDRTCPVEGGEIPDAAGMIGAIEGVTGRELDRVLGKPSSVAVETAMDRLGVAPERCLMVGDRLETDVLMGNRAGMRTALVLSGVTDAEDLREARTAPGRTDETPSPDHVIDSLADVLSVL</sequence>
<dbReference type="KEGG" id="halg:HUG10_11460"/>